<feature type="compositionally biased region" description="Acidic residues" evidence="7">
    <location>
        <begin position="170"/>
        <end position="198"/>
    </location>
</feature>
<dbReference type="Gene3D" id="3.90.1290.10">
    <property type="entry name" value="Plakin repeat"/>
    <property type="match status" value="2"/>
</dbReference>
<proteinExistence type="evidence at transcript level"/>
<evidence type="ECO:0000256" key="1">
    <source>
        <dbReference type="ARBA" id="ARBA00004282"/>
    </source>
</evidence>
<feature type="compositionally biased region" description="Basic and acidic residues" evidence="7">
    <location>
        <begin position="199"/>
        <end position="208"/>
    </location>
</feature>
<dbReference type="GO" id="GO:0030506">
    <property type="term" value="F:ankyrin binding"/>
    <property type="evidence" value="ECO:0007669"/>
    <property type="project" value="TreeGrafter"/>
</dbReference>
<feature type="compositionally biased region" description="Acidic residues" evidence="7">
    <location>
        <begin position="269"/>
        <end position="279"/>
    </location>
</feature>
<reference evidence="8" key="1">
    <citation type="submission" date="2020-04" db="EMBL/GenBank/DDBJ databases">
        <authorList>
            <person name="Neveu A P."/>
        </authorList>
    </citation>
    <scope>NUCLEOTIDE SEQUENCE</scope>
    <source>
        <tissue evidence="8">Whole embryo</tissue>
    </source>
</reference>
<comment type="subcellular location">
    <subcellularLocation>
        <location evidence="1">Cell junction</location>
    </subcellularLocation>
</comment>
<name>A0A6F9DPM9_9ASCI</name>
<evidence type="ECO:0000256" key="3">
    <source>
        <dbReference type="ARBA" id="ARBA00022553"/>
    </source>
</evidence>
<dbReference type="GO" id="GO:0008307">
    <property type="term" value="F:structural constituent of muscle"/>
    <property type="evidence" value="ECO:0007669"/>
    <property type="project" value="TreeGrafter"/>
</dbReference>
<evidence type="ECO:0000256" key="6">
    <source>
        <dbReference type="ARBA" id="ARBA00023054"/>
    </source>
</evidence>
<feature type="region of interest" description="Disordered" evidence="7">
    <location>
        <begin position="102"/>
        <end position="312"/>
    </location>
</feature>
<keyword evidence="4" id="KW-0677">Repeat</keyword>
<dbReference type="GO" id="GO:0048471">
    <property type="term" value="C:perinuclear region of cytoplasm"/>
    <property type="evidence" value="ECO:0007669"/>
    <property type="project" value="TreeGrafter"/>
</dbReference>
<evidence type="ECO:0000256" key="4">
    <source>
        <dbReference type="ARBA" id="ARBA00022737"/>
    </source>
</evidence>
<sequence length="930" mass="103130">MSKVWLKGDRTQDRREWRLRLHAAMLDTLSLGPVTGRLHHNIRDVVARRLVSLVDATIEQNLKWLTQRSRNEAREKTRLQRDLRQLTLKHERTLTKLNNLQRKLNAQYKKGPRNKSEIPSGTYGPNNEPKDKDSCVIESETQTDAESQTDLVPEKQEEPSPEVKSPPSECDTEPDSSSSSEEESSEDESSDEEEEEDTKSEQDIRDSSSEPEEVEEEPVTEVVVEKVEVEPQMEAPPVLSRRSSLSESSSSSSDSEKEDNPEIKVEENVVLEDQPEEAEKEPVAVNEPQDVVEEISPPISIERNPSQASRVPSIDVGGGITLSLRIERGSEAAPKVTVNGRALDRGNDCAVSSSDESDEQLRRIASQRSDGIEVIRRYETPSKYDDVFDVANRKKSDNLNSALFRPSSLPSDDGSDEMAISEDAVAGVINVTSGEKLTICQAMNKGLIPKKTALLLLEAQAATGCVVNPRNGVKFSVQGAIDLGIIDEHYKQTLVAAEGAYYGYLDPRTTETVCLSQAMNRGIFPKAQGMRLLEAQVATGGVIDPWTGARFSLDVAQEKGLVDAETAHALRTPAELMDFFDPTTRMKLNYADLLSKCIRDLDTGLKFLYIEEKPRVTDLRYQPDLLTFRSAFRKKVTLQELIDAGLVEDPILDAFRAGKINKEELRDILQPFLVGEDAIAGVLNKTNHQVMTISQAVKSGLLRRGTALELLEAQAATGSIIDPFTGKKMSVDRAVSAGIVDKEYASALHNAEQAVHGFLEPGTKRLISLFEAMKKGMVIEIHGIRMLEAQLATGGLIDPEAGYRIPTTVALERGLFDYRMADILTTSNTDLKGYYNPNTGENNTYAELMKRCVKKKRKRGNMLLLPVKDQAPMAAAMHKGAYRHRKVMVTDPLTNRHLSVDQAVSANVIDRDTANELSKSEGVWSERSYT</sequence>
<dbReference type="GO" id="GO:0042060">
    <property type="term" value="P:wound healing"/>
    <property type="evidence" value="ECO:0007669"/>
    <property type="project" value="TreeGrafter"/>
</dbReference>
<keyword evidence="3" id="KW-0597">Phosphoprotein</keyword>
<dbReference type="EMBL" id="LR789074">
    <property type="protein sequence ID" value="CAB3264936.1"/>
    <property type="molecule type" value="mRNA"/>
</dbReference>
<comment type="similarity">
    <text evidence="2">Belongs to the plakin or cytolinker family.</text>
</comment>
<dbReference type="GO" id="GO:0045104">
    <property type="term" value="P:intermediate filament cytoskeleton organization"/>
    <property type="evidence" value="ECO:0007669"/>
    <property type="project" value="InterPro"/>
</dbReference>
<evidence type="ECO:0000256" key="7">
    <source>
        <dbReference type="SAM" id="MobiDB-lite"/>
    </source>
</evidence>
<dbReference type="Pfam" id="PF00681">
    <property type="entry name" value="Plectin"/>
    <property type="match status" value="5"/>
</dbReference>
<dbReference type="Gene3D" id="3.30.160.780">
    <property type="match status" value="1"/>
</dbReference>
<accession>A0A6F9DPM9</accession>
<gene>
    <name evidence="8" type="primary">Plec1-003</name>
</gene>
<evidence type="ECO:0000256" key="2">
    <source>
        <dbReference type="ARBA" id="ARBA00009109"/>
    </source>
</evidence>
<feature type="compositionally biased region" description="Polar residues" evidence="7">
    <location>
        <begin position="139"/>
        <end position="150"/>
    </location>
</feature>
<dbReference type="GO" id="GO:0005882">
    <property type="term" value="C:intermediate filament"/>
    <property type="evidence" value="ECO:0007669"/>
    <property type="project" value="TreeGrafter"/>
</dbReference>
<dbReference type="InterPro" id="IPR043197">
    <property type="entry name" value="Plakin"/>
</dbReference>
<dbReference type="PROSITE" id="PS50890">
    <property type="entry name" value="PUA"/>
    <property type="match status" value="1"/>
</dbReference>
<dbReference type="FunFam" id="3.90.1290.10:FF:000001">
    <property type="entry name" value="Plectin a"/>
    <property type="match status" value="2"/>
</dbReference>
<keyword evidence="5" id="KW-0965">Cell junction</keyword>
<dbReference type="InterPro" id="IPR001101">
    <property type="entry name" value="Plectin_repeat"/>
</dbReference>
<dbReference type="GO" id="GO:0031581">
    <property type="term" value="P:hemidesmosome assembly"/>
    <property type="evidence" value="ECO:0007669"/>
    <property type="project" value="TreeGrafter"/>
</dbReference>
<dbReference type="AlphaFoldDB" id="A0A6F9DPM9"/>
<protein>
    <submittedName>
        <fullName evidence="8">Plectin-like</fullName>
    </submittedName>
</protein>
<dbReference type="PANTHER" id="PTHR23169:SF20">
    <property type="entry name" value="PLECTIN"/>
    <property type="match status" value="1"/>
</dbReference>
<dbReference type="SUPFAM" id="SSF75399">
    <property type="entry name" value="Plakin repeat"/>
    <property type="match status" value="3"/>
</dbReference>
<dbReference type="GO" id="GO:0005200">
    <property type="term" value="F:structural constituent of cytoskeleton"/>
    <property type="evidence" value="ECO:0007669"/>
    <property type="project" value="TreeGrafter"/>
</dbReference>
<evidence type="ECO:0000256" key="5">
    <source>
        <dbReference type="ARBA" id="ARBA00022949"/>
    </source>
</evidence>
<dbReference type="GO" id="GO:0045296">
    <property type="term" value="F:cadherin binding"/>
    <property type="evidence" value="ECO:0007669"/>
    <property type="project" value="TreeGrafter"/>
</dbReference>
<feature type="compositionally biased region" description="Low complexity" evidence="7">
    <location>
        <begin position="239"/>
        <end position="253"/>
    </location>
</feature>
<organism evidence="8">
    <name type="scientific">Phallusia mammillata</name>
    <dbReference type="NCBI Taxonomy" id="59560"/>
    <lineage>
        <taxon>Eukaryota</taxon>
        <taxon>Metazoa</taxon>
        <taxon>Chordata</taxon>
        <taxon>Tunicata</taxon>
        <taxon>Ascidiacea</taxon>
        <taxon>Phlebobranchia</taxon>
        <taxon>Ascidiidae</taxon>
        <taxon>Phallusia</taxon>
    </lineage>
</organism>
<keyword evidence="6" id="KW-0175">Coiled coil</keyword>
<dbReference type="InterPro" id="IPR035915">
    <property type="entry name" value="Plakin_repeat_sf"/>
</dbReference>
<dbReference type="GO" id="GO:0042383">
    <property type="term" value="C:sarcolemma"/>
    <property type="evidence" value="ECO:0007669"/>
    <property type="project" value="TreeGrafter"/>
</dbReference>
<feature type="compositionally biased region" description="Acidic residues" evidence="7">
    <location>
        <begin position="209"/>
        <end position="219"/>
    </location>
</feature>
<dbReference type="SMART" id="SM00250">
    <property type="entry name" value="PLEC"/>
    <property type="match status" value="9"/>
</dbReference>
<dbReference type="PANTHER" id="PTHR23169">
    <property type="entry name" value="ENVOPLAKIN"/>
    <property type="match status" value="1"/>
</dbReference>
<feature type="compositionally biased region" description="Basic and acidic residues" evidence="7">
    <location>
        <begin position="254"/>
        <end position="267"/>
    </location>
</feature>
<evidence type="ECO:0000313" key="8">
    <source>
        <dbReference type="EMBL" id="CAB3264936.1"/>
    </source>
</evidence>
<dbReference type="GO" id="GO:0005925">
    <property type="term" value="C:focal adhesion"/>
    <property type="evidence" value="ECO:0007669"/>
    <property type="project" value="TreeGrafter"/>
</dbReference>
<dbReference type="GO" id="GO:0030056">
    <property type="term" value="C:hemidesmosome"/>
    <property type="evidence" value="ECO:0007669"/>
    <property type="project" value="TreeGrafter"/>
</dbReference>